<keyword evidence="2" id="KW-1133">Transmembrane helix</keyword>
<keyword evidence="2" id="KW-0812">Transmembrane</keyword>
<reference evidence="3 4" key="1">
    <citation type="journal article" date="2024" name="BMC Genomics">
        <title>Genome assembly of redclaw crayfish (Cherax quadricarinatus) provides insights into its immune adaptation and hypoxia tolerance.</title>
        <authorList>
            <person name="Liu Z."/>
            <person name="Zheng J."/>
            <person name="Li H."/>
            <person name="Fang K."/>
            <person name="Wang S."/>
            <person name="He J."/>
            <person name="Zhou D."/>
            <person name="Weng S."/>
            <person name="Chi M."/>
            <person name="Gu Z."/>
            <person name="He J."/>
            <person name="Li F."/>
            <person name="Wang M."/>
        </authorList>
    </citation>
    <scope>NUCLEOTIDE SEQUENCE [LARGE SCALE GENOMIC DNA]</scope>
    <source>
        <strain evidence="3">ZL_2023a</strain>
    </source>
</reference>
<evidence type="ECO:0000256" key="2">
    <source>
        <dbReference type="SAM" id="Phobius"/>
    </source>
</evidence>
<dbReference type="EMBL" id="JARKIK010000053">
    <property type="protein sequence ID" value="KAK8733804.1"/>
    <property type="molecule type" value="Genomic_DNA"/>
</dbReference>
<protein>
    <submittedName>
        <fullName evidence="3">Uncharacterized protein</fullName>
    </submittedName>
</protein>
<evidence type="ECO:0000313" key="3">
    <source>
        <dbReference type="EMBL" id="KAK8733804.1"/>
    </source>
</evidence>
<keyword evidence="4" id="KW-1185">Reference proteome</keyword>
<proteinExistence type="predicted"/>
<evidence type="ECO:0000313" key="4">
    <source>
        <dbReference type="Proteomes" id="UP001445076"/>
    </source>
</evidence>
<name>A0AAW0X2D4_CHEQU</name>
<sequence>MVTPPLQLTLDEAILKENQGPSSVATYKNSEVNTEAPVFNDAFISPSIRSAEKIYMENDSTLPTDLTYSTSELTAEEITGITGELEVSNNYSNDSYIKTANPNENSVDFTNHFGIIELIKLSNNLTSKNIGITEEDPADTISKYKTVNKIYKSGGVNRTRVSINTDISLEENETQDMHYNTDIFTTNIPSSAEITDNTEPTTWSQKDVHQFSAHIFTKNEKDDWLATPSKSSGDGSDVLSSGEEYDLSVTVSSLSGDSIDILPNTEEYDGSLTTLTSSGDSTDMNTEEYNWSVTQPPRSSDSNIDIVSDRELYDFSVAHSSTPFDTDLRNSTDSEEQNFLLEASPVTEIVLDATSNPLDDLGNFDHKIMTTREGLKVDAHIVFDPSQIAKATNYEGSSYSTATRSATVTTWVDPDNRHLHSQQHNLTQPTDLGSPQKSEIIRKFLENIHDTGPNSGVGVTDSTEQDPEMRSTEQYQKANNLVNNDTFASDVELRVEINAEYTTASPDYIDSRYSGKESKQTPEMTSKGEAFDGTSNTLSVGIPILTYNVTDFGNGTQILTKDSKNKTEESLIYEMPLTDATRDGIQLNPSVVIALSVCCSIVVMLGIVSTLLWVFRRHRNRSKVYLSHEMAKPRAFFTKPMNPALLPNENLPNTMCTVEFQRPRAPILLSDDQKAIYFIEKPFVDQSPRDENTAVNSDNNDFVDIPLNYIKTETRTKNKCEKDPPKYDLKYKCENDNDSGIKMWSSTGSLYTASSQHTHCAVPPPPYSPLMGEDTFCLSVHSLTSISKKTEALNV</sequence>
<comment type="caution">
    <text evidence="3">The sequence shown here is derived from an EMBL/GenBank/DDBJ whole genome shotgun (WGS) entry which is preliminary data.</text>
</comment>
<feature type="region of interest" description="Disordered" evidence="1">
    <location>
        <begin position="512"/>
        <end position="532"/>
    </location>
</feature>
<dbReference type="Proteomes" id="UP001445076">
    <property type="component" value="Unassembled WGS sequence"/>
</dbReference>
<dbReference type="AlphaFoldDB" id="A0AAW0X2D4"/>
<organism evidence="3 4">
    <name type="scientific">Cherax quadricarinatus</name>
    <name type="common">Australian red claw crayfish</name>
    <dbReference type="NCBI Taxonomy" id="27406"/>
    <lineage>
        <taxon>Eukaryota</taxon>
        <taxon>Metazoa</taxon>
        <taxon>Ecdysozoa</taxon>
        <taxon>Arthropoda</taxon>
        <taxon>Crustacea</taxon>
        <taxon>Multicrustacea</taxon>
        <taxon>Malacostraca</taxon>
        <taxon>Eumalacostraca</taxon>
        <taxon>Eucarida</taxon>
        <taxon>Decapoda</taxon>
        <taxon>Pleocyemata</taxon>
        <taxon>Astacidea</taxon>
        <taxon>Parastacoidea</taxon>
        <taxon>Parastacidae</taxon>
        <taxon>Cherax</taxon>
    </lineage>
</organism>
<evidence type="ECO:0000256" key="1">
    <source>
        <dbReference type="SAM" id="MobiDB-lite"/>
    </source>
</evidence>
<feature type="transmembrane region" description="Helical" evidence="2">
    <location>
        <begin position="591"/>
        <end position="615"/>
    </location>
</feature>
<gene>
    <name evidence="3" type="ORF">OTU49_017453</name>
</gene>
<keyword evidence="2" id="KW-0472">Membrane</keyword>
<accession>A0AAW0X2D4</accession>